<comment type="similarity">
    <text evidence="2 11">Belongs to the glycosyl hydrolase 1 family.</text>
</comment>
<dbReference type="PRINTS" id="PR00131">
    <property type="entry name" value="GLHYDRLASE1"/>
</dbReference>
<name>A0A556QSF3_9BACT</name>
<dbReference type="InterPro" id="IPR033132">
    <property type="entry name" value="GH_1_N_CS"/>
</dbReference>
<gene>
    <name evidence="12" type="ORF">FPL22_09830</name>
</gene>
<evidence type="ECO:0000256" key="7">
    <source>
        <dbReference type="ARBA" id="ARBA00023295"/>
    </source>
</evidence>
<proteinExistence type="inferred from homology"/>
<evidence type="ECO:0000313" key="12">
    <source>
        <dbReference type="EMBL" id="TSJ79562.1"/>
    </source>
</evidence>
<evidence type="ECO:0000256" key="4">
    <source>
        <dbReference type="ARBA" id="ARBA00022801"/>
    </source>
</evidence>
<evidence type="ECO:0000256" key="6">
    <source>
        <dbReference type="ARBA" id="ARBA00023277"/>
    </source>
</evidence>
<evidence type="ECO:0000256" key="3">
    <source>
        <dbReference type="ARBA" id="ARBA00012744"/>
    </source>
</evidence>
<evidence type="ECO:0000256" key="2">
    <source>
        <dbReference type="ARBA" id="ARBA00010838"/>
    </source>
</evidence>
<keyword evidence="5" id="KW-0136">Cellulose degradation</keyword>
<dbReference type="Gene3D" id="3.20.20.80">
    <property type="entry name" value="Glycosidases"/>
    <property type="match status" value="1"/>
</dbReference>
<dbReference type="EMBL" id="VMBG01000001">
    <property type="protein sequence ID" value="TSJ79562.1"/>
    <property type="molecule type" value="Genomic_DNA"/>
</dbReference>
<keyword evidence="13" id="KW-1185">Reference proteome</keyword>
<feature type="active site" description="Nucleophile" evidence="9">
    <location>
        <position position="358"/>
    </location>
</feature>
<dbReference type="GO" id="GO:0008422">
    <property type="term" value="F:beta-glucosidase activity"/>
    <property type="evidence" value="ECO:0007669"/>
    <property type="project" value="UniProtKB-EC"/>
</dbReference>
<dbReference type="PANTHER" id="PTHR10353:SF36">
    <property type="entry name" value="LP05116P"/>
    <property type="match status" value="1"/>
</dbReference>
<evidence type="ECO:0000256" key="8">
    <source>
        <dbReference type="ARBA" id="ARBA00023326"/>
    </source>
</evidence>
<keyword evidence="4 11" id="KW-0378">Hydrolase</keyword>
<dbReference type="GO" id="GO:0030245">
    <property type="term" value="P:cellulose catabolic process"/>
    <property type="evidence" value="ECO:0007669"/>
    <property type="project" value="UniProtKB-KW"/>
</dbReference>
<dbReference type="InterPro" id="IPR017853">
    <property type="entry name" value="GH"/>
</dbReference>
<dbReference type="NCBIfam" id="TIGR03356">
    <property type="entry name" value="BGL"/>
    <property type="match status" value="1"/>
</dbReference>
<dbReference type="Proteomes" id="UP000315648">
    <property type="component" value="Unassembled WGS sequence"/>
</dbReference>
<dbReference type="InterPro" id="IPR001360">
    <property type="entry name" value="Glyco_hydro_1"/>
</dbReference>
<dbReference type="PROSITE" id="PS00653">
    <property type="entry name" value="GLYCOSYL_HYDROL_F1_2"/>
    <property type="match status" value="1"/>
</dbReference>
<dbReference type="RefSeq" id="WP_144230103.1">
    <property type="nucleotide sequence ID" value="NZ_CBCRVV010000042.1"/>
</dbReference>
<dbReference type="EC" id="3.2.1.21" evidence="3 11"/>
<evidence type="ECO:0000256" key="9">
    <source>
        <dbReference type="PIRSR" id="PIRSR617736-1"/>
    </source>
</evidence>
<dbReference type="SUPFAM" id="SSF51445">
    <property type="entry name" value="(Trans)glycosidases"/>
    <property type="match status" value="1"/>
</dbReference>
<organism evidence="12 13">
    <name type="scientific">Rariglobus hedericola</name>
    <dbReference type="NCBI Taxonomy" id="2597822"/>
    <lineage>
        <taxon>Bacteria</taxon>
        <taxon>Pseudomonadati</taxon>
        <taxon>Verrucomicrobiota</taxon>
        <taxon>Opitutia</taxon>
        <taxon>Opitutales</taxon>
        <taxon>Opitutaceae</taxon>
        <taxon>Rariglobus</taxon>
    </lineage>
</organism>
<feature type="binding site" evidence="10">
    <location>
        <position position="28"/>
    </location>
    <ligand>
        <name>substrate</name>
    </ligand>
</feature>
<feature type="binding site" evidence="10">
    <location>
        <position position="313"/>
    </location>
    <ligand>
        <name>substrate</name>
    </ligand>
</feature>
<comment type="catalytic activity">
    <reaction evidence="1 11">
        <text>Hydrolysis of terminal, non-reducing beta-D-glucosyl residues with release of beta-D-glucose.</text>
        <dbReference type="EC" id="3.2.1.21"/>
    </reaction>
</comment>
<reference evidence="12 13" key="1">
    <citation type="submission" date="2019-07" db="EMBL/GenBank/DDBJ databases">
        <title>Description of 53C-WASEF.</title>
        <authorList>
            <person name="Pitt A."/>
            <person name="Hahn M.W."/>
        </authorList>
    </citation>
    <scope>NUCLEOTIDE SEQUENCE [LARGE SCALE GENOMIC DNA]</scope>
    <source>
        <strain evidence="12 13">53C-WASEF</strain>
    </source>
</reference>
<dbReference type="PANTHER" id="PTHR10353">
    <property type="entry name" value="GLYCOSYL HYDROLASE"/>
    <property type="match status" value="1"/>
</dbReference>
<keyword evidence="6" id="KW-0119">Carbohydrate metabolism</keyword>
<keyword evidence="7 11" id="KW-0326">Glycosidase</keyword>
<evidence type="ECO:0000313" key="13">
    <source>
        <dbReference type="Proteomes" id="UP000315648"/>
    </source>
</evidence>
<dbReference type="Pfam" id="PF00232">
    <property type="entry name" value="Glyco_hydro_1"/>
    <property type="match status" value="1"/>
</dbReference>
<accession>A0A556QSF3</accession>
<dbReference type="GO" id="GO:0005829">
    <property type="term" value="C:cytosol"/>
    <property type="evidence" value="ECO:0007669"/>
    <property type="project" value="TreeGrafter"/>
</dbReference>
<feature type="active site" description="Proton donor" evidence="9">
    <location>
        <position position="175"/>
    </location>
</feature>
<evidence type="ECO:0000256" key="1">
    <source>
        <dbReference type="ARBA" id="ARBA00000448"/>
    </source>
</evidence>
<feature type="binding site" evidence="10">
    <location>
        <position position="405"/>
    </location>
    <ligand>
        <name>substrate</name>
    </ligand>
</feature>
<evidence type="ECO:0000256" key="10">
    <source>
        <dbReference type="PIRSR" id="PIRSR617736-2"/>
    </source>
</evidence>
<evidence type="ECO:0000256" key="11">
    <source>
        <dbReference type="RuleBase" id="RU361175"/>
    </source>
</evidence>
<keyword evidence="8" id="KW-0624">Polysaccharide degradation</keyword>
<protein>
    <recommendedName>
        <fullName evidence="3 11">Beta-glucosidase</fullName>
        <ecNumber evidence="3 11">3.2.1.21</ecNumber>
    </recommendedName>
</protein>
<feature type="binding site" evidence="10">
    <location>
        <position position="174"/>
    </location>
    <ligand>
        <name>substrate</name>
    </ligand>
</feature>
<comment type="caution">
    <text evidence="12">The sequence shown here is derived from an EMBL/GenBank/DDBJ whole genome shotgun (WGS) entry which is preliminary data.</text>
</comment>
<evidence type="ECO:0000256" key="5">
    <source>
        <dbReference type="ARBA" id="ARBA00023001"/>
    </source>
</evidence>
<dbReference type="AlphaFoldDB" id="A0A556QSF3"/>
<feature type="binding site" evidence="10">
    <location>
        <position position="130"/>
    </location>
    <ligand>
        <name>substrate</name>
    </ligand>
</feature>
<feature type="binding site" evidence="10">
    <location>
        <begin position="412"/>
        <end position="413"/>
    </location>
    <ligand>
        <name>substrate</name>
    </ligand>
</feature>
<dbReference type="OrthoDB" id="2339329at2"/>
<sequence>MSSTASLPASPQSFPSGFLWGSATAAYQIEGAAREDGKGLSIWDTFCTREGKIEGGQSGAIACAHYHRWPEDVALMRDTSLQSYRFSLSWPRILPDGTNGRINEAGLAFYDRLVDSLLAAGIQPLVTLFHWDFPQALYERGGWLNRDSAAWFSDYAAVVVKRLGDRVNRWCTHNEAGNVGALGHHLGIHAPGVSLTHRDYFRLVHHMNLAHGLAVGVLREGTRGPARIGQAFNHNVDIPRSSSPADIAAAQAVAFAFPNEKPWSSHLWVDPLFTGDYSPEVRAFYGDIVDDTVRADDLRILSAPMDYFGWNYYMDWSQPQRADGKPLTMMKWQMQPEGLYWGPKTLTERYRLPVQILENGLASMDWVTTGGDVPDHFRIDHLRRHLRELRRSIADGAHVEAFYYWSFLDNFEWAHGYHPRFGLVHVDYETQKRTPKASAAFYADVIRTHGAHL</sequence>
<dbReference type="FunFam" id="3.20.20.80:FF:000004">
    <property type="entry name" value="Beta-glucosidase 6-phospho-beta-glucosidase"/>
    <property type="match status" value="1"/>
</dbReference>
<dbReference type="InterPro" id="IPR017736">
    <property type="entry name" value="Glyco_hydro_1_beta-glucosidase"/>
</dbReference>